<comment type="caution">
    <text evidence="6">The sequence shown here is derived from an EMBL/GenBank/DDBJ whole genome shotgun (WGS) entry which is preliminary data.</text>
</comment>
<reference evidence="6 7" key="1">
    <citation type="submission" date="2015-01" db="EMBL/GenBank/DDBJ databases">
        <title>Genome sequence of the anaerobic bacterium Geobacter soli GSS01, a dissimilatory Fe(III) reducer from soil.</title>
        <authorList>
            <person name="Yang G."/>
            <person name="Zhou S."/>
        </authorList>
    </citation>
    <scope>NUCLEOTIDE SEQUENCE [LARGE SCALE GENOMIC DNA]</scope>
    <source>
        <strain evidence="6 7">GSS01</strain>
    </source>
</reference>
<dbReference type="PROSITE" id="PS00895">
    <property type="entry name" value="3_HYDROXYISOBUT_DH"/>
    <property type="match status" value="1"/>
</dbReference>
<dbReference type="InterPro" id="IPR006115">
    <property type="entry name" value="6PGDH_NADP-bd"/>
</dbReference>
<dbReference type="InterPro" id="IPR002204">
    <property type="entry name" value="3-OH-isobutyrate_DH-rel_CS"/>
</dbReference>
<dbReference type="InterPro" id="IPR013328">
    <property type="entry name" value="6PGD_dom2"/>
</dbReference>
<feature type="domain" description="3-hydroxyisobutyrate dehydrogenase-like NAD-binding" evidence="5">
    <location>
        <begin position="165"/>
        <end position="285"/>
    </location>
</feature>
<organism evidence="6 7">
    <name type="scientific">Geobacter soli</name>
    <dbReference type="NCBI Taxonomy" id="1510391"/>
    <lineage>
        <taxon>Bacteria</taxon>
        <taxon>Pseudomonadati</taxon>
        <taxon>Thermodesulfobacteriota</taxon>
        <taxon>Desulfuromonadia</taxon>
        <taxon>Geobacterales</taxon>
        <taxon>Geobacteraceae</taxon>
        <taxon>Geobacter</taxon>
    </lineage>
</organism>
<evidence type="ECO:0000259" key="5">
    <source>
        <dbReference type="Pfam" id="PF14833"/>
    </source>
</evidence>
<proteinExistence type="predicted"/>
<evidence type="ECO:0000259" key="4">
    <source>
        <dbReference type="Pfam" id="PF03446"/>
    </source>
</evidence>
<evidence type="ECO:0000256" key="3">
    <source>
        <dbReference type="PIRSR" id="PIRSR000103-1"/>
    </source>
</evidence>
<dbReference type="GO" id="GO:0050661">
    <property type="term" value="F:NADP binding"/>
    <property type="evidence" value="ECO:0007669"/>
    <property type="project" value="InterPro"/>
</dbReference>
<sequence>MTTYGFLGLGIMGGPMAANLVRAGFDVTVWNRNPAKCAPLVALGARQASSPAEVCAACDITIAMLADPAAAKEVCFGPNGVLEGIGGGRGYIDMSTVDDETSTAIGAAVTARGGRFLEAPVSGTKKPAEDGTLIILAAGDRSLFDEAGPAFAVLGKTCLHLGQVGQGARMKLVVNMIMGQMMTALGEGMALGRKCGLDGGQLLEVLDAGAMANPMFKGKGQLLLSGEFPASFPLKHMQKDLRLAVELGDRLGQPLHGAATANESFKRARAAGHADEDFAAVFRVLE</sequence>
<dbReference type="InterPro" id="IPR051265">
    <property type="entry name" value="HIBADH-related_NP60_sf"/>
</dbReference>
<evidence type="ECO:0000313" key="7">
    <source>
        <dbReference type="Proteomes" id="UP000031433"/>
    </source>
</evidence>
<dbReference type="InterPro" id="IPR029154">
    <property type="entry name" value="HIBADH-like_NADP-bd"/>
</dbReference>
<dbReference type="InterPro" id="IPR036291">
    <property type="entry name" value="NAD(P)-bd_dom_sf"/>
</dbReference>
<feature type="domain" description="6-phosphogluconate dehydrogenase NADP-binding" evidence="4">
    <location>
        <begin position="4"/>
        <end position="162"/>
    </location>
</feature>
<accession>A0A0C1TP57</accession>
<evidence type="ECO:0000313" key="6">
    <source>
        <dbReference type="EMBL" id="KIE42624.1"/>
    </source>
</evidence>
<name>A0A0C1TP57_9BACT</name>
<protein>
    <submittedName>
        <fullName evidence="6">3-hydroxyisobutyrate dehydrogenase</fullName>
    </submittedName>
</protein>
<dbReference type="SUPFAM" id="SSF51735">
    <property type="entry name" value="NAD(P)-binding Rossmann-fold domains"/>
    <property type="match status" value="1"/>
</dbReference>
<dbReference type="Proteomes" id="UP000031433">
    <property type="component" value="Unassembled WGS sequence"/>
</dbReference>
<evidence type="ECO:0000256" key="2">
    <source>
        <dbReference type="ARBA" id="ARBA00023027"/>
    </source>
</evidence>
<dbReference type="GO" id="GO:0051287">
    <property type="term" value="F:NAD binding"/>
    <property type="evidence" value="ECO:0007669"/>
    <property type="project" value="InterPro"/>
</dbReference>
<dbReference type="GO" id="GO:0016054">
    <property type="term" value="P:organic acid catabolic process"/>
    <property type="evidence" value="ECO:0007669"/>
    <property type="project" value="UniProtKB-ARBA"/>
</dbReference>
<keyword evidence="1" id="KW-0560">Oxidoreductase</keyword>
<dbReference type="PANTHER" id="PTHR43580:SF2">
    <property type="entry name" value="CYTOKINE-LIKE NUCLEAR FACTOR N-PAC"/>
    <property type="match status" value="1"/>
</dbReference>
<keyword evidence="2" id="KW-0520">NAD</keyword>
<keyword evidence="7" id="KW-1185">Reference proteome</keyword>
<dbReference type="PIRSF" id="PIRSF000103">
    <property type="entry name" value="HIBADH"/>
    <property type="match status" value="1"/>
</dbReference>
<feature type="active site" evidence="3">
    <location>
        <position position="171"/>
    </location>
</feature>
<dbReference type="AlphaFoldDB" id="A0A0C1TP57"/>
<dbReference type="FunFam" id="3.40.50.720:FF:000058">
    <property type="entry name" value="Putative oxidoreductase GLYR1 homolog"/>
    <property type="match status" value="1"/>
</dbReference>
<dbReference type="EMBL" id="JXBL01000001">
    <property type="protein sequence ID" value="KIE42624.1"/>
    <property type="molecule type" value="Genomic_DNA"/>
</dbReference>
<dbReference type="RefSeq" id="WP_039645369.1">
    <property type="nucleotide sequence ID" value="NZ_JXBL01000001.1"/>
</dbReference>
<dbReference type="PANTHER" id="PTHR43580">
    <property type="entry name" value="OXIDOREDUCTASE GLYR1-RELATED"/>
    <property type="match status" value="1"/>
</dbReference>
<dbReference type="Pfam" id="PF03446">
    <property type="entry name" value="NAD_binding_2"/>
    <property type="match status" value="1"/>
</dbReference>
<dbReference type="SUPFAM" id="SSF48179">
    <property type="entry name" value="6-phosphogluconate dehydrogenase C-terminal domain-like"/>
    <property type="match status" value="1"/>
</dbReference>
<gene>
    <name evidence="6" type="ORF">SE37_08275</name>
</gene>
<dbReference type="InterPro" id="IPR008927">
    <property type="entry name" value="6-PGluconate_DH-like_C_sf"/>
</dbReference>
<dbReference type="Gene3D" id="3.40.50.720">
    <property type="entry name" value="NAD(P)-binding Rossmann-like Domain"/>
    <property type="match status" value="1"/>
</dbReference>
<evidence type="ECO:0000256" key="1">
    <source>
        <dbReference type="ARBA" id="ARBA00023002"/>
    </source>
</evidence>
<dbReference type="GO" id="GO:0016491">
    <property type="term" value="F:oxidoreductase activity"/>
    <property type="evidence" value="ECO:0007669"/>
    <property type="project" value="UniProtKB-KW"/>
</dbReference>
<dbReference type="InterPro" id="IPR015815">
    <property type="entry name" value="HIBADH-related"/>
</dbReference>
<dbReference type="Gene3D" id="1.10.1040.10">
    <property type="entry name" value="N-(1-d-carboxylethyl)-l-norvaline Dehydrogenase, domain 2"/>
    <property type="match status" value="1"/>
</dbReference>
<dbReference type="Pfam" id="PF14833">
    <property type="entry name" value="NAD_binding_11"/>
    <property type="match status" value="1"/>
</dbReference>